<gene>
    <name evidence="2" type="ORF">MELIAE_LOCUS13195</name>
</gene>
<dbReference type="OrthoDB" id="3225452at2759"/>
<reference evidence="2" key="1">
    <citation type="submission" date="2021-12" db="EMBL/GenBank/DDBJ databases">
        <authorList>
            <person name="King R."/>
        </authorList>
    </citation>
    <scope>NUCLEOTIDE SEQUENCE</scope>
</reference>
<keyword evidence="3" id="KW-1185">Reference proteome</keyword>
<feature type="region of interest" description="Disordered" evidence="1">
    <location>
        <begin position="1"/>
        <end position="23"/>
    </location>
</feature>
<sequence length="198" mass="22252">MKTTATQNTNPLTNGPKKTNPVKRPKFGAFVAINVWFSNRRARLRKNCGNPNSTNPLTFPTLPFTNVSCQYPTETTAQQEWRNAQFHNYNMNMLQHASYQQEYARAGADYSPFYDVNYALAQQFNQQATLRSKETAEKELDLTTEHAGNNNAPPNSLAEWHSMQDTGGGGGHYGNAAAGFAHAQTHYNVANKQQNYWT</sequence>
<dbReference type="Proteomes" id="UP001154078">
    <property type="component" value="Chromosome 9"/>
</dbReference>
<organism evidence="2 3">
    <name type="scientific">Brassicogethes aeneus</name>
    <name type="common">Rape pollen beetle</name>
    <name type="synonym">Meligethes aeneus</name>
    <dbReference type="NCBI Taxonomy" id="1431903"/>
    <lineage>
        <taxon>Eukaryota</taxon>
        <taxon>Metazoa</taxon>
        <taxon>Ecdysozoa</taxon>
        <taxon>Arthropoda</taxon>
        <taxon>Hexapoda</taxon>
        <taxon>Insecta</taxon>
        <taxon>Pterygota</taxon>
        <taxon>Neoptera</taxon>
        <taxon>Endopterygota</taxon>
        <taxon>Coleoptera</taxon>
        <taxon>Polyphaga</taxon>
        <taxon>Cucujiformia</taxon>
        <taxon>Nitidulidae</taxon>
        <taxon>Meligethinae</taxon>
        <taxon>Brassicogethes</taxon>
    </lineage>
</organism>
<evidence type="ECO:0000313" key="3">
    <source>
        <dbReference type="Proteomes" id="UP001154078"/>
    </source>
</evidence>
<feature type="compositionally biased region" description="Polar residues" evidence="1">
    <location>
        <begin position="1"/>
        <end position="17"/>
    </location>
</feature>
<dbReference type="EMBL" id="OV121140">
    <property type="protein sequence ID" value="CAH0564720.1"/>
    <property type="molecule type" value="Genomic_DNA"/>
</dbReference>
<evidence type="ECO:0000256" key="1">
    <source>
        <dbReference type="SAM" id="MobiDB-lite"/>
    </source>
</evidence>
<proteinExistence type="predicted"/>
<dbReference type="AlphaFoldDB" id="A0A9P0FNW2"/>
<evidence type="ECO:0000313" key="2">
    <source>
        <dbReference type="EMBL" id="CAH0564720.1"/>
    </source>
</evidence>
<accession>A0A9P0FNW2</accession>
<name>A0A9P0FNW2_BRAAE</name>
<protein>
    <submittedName>
        <fullName evidence="2">Uncharacterized protein</fullName>
    </submittedName>
</protein>